<dbReference type="GeneID" id="105044147"/>
<sequence length="271" mass="29386">MPGCELWNVSNYSNRQAFLLGRHADLVLNNACRVHSFENFFLSVLLHAYLYPTLLLSHASRRSTRHQEKMASNAWLTLAIVLATLLGTHAADPDITSDFIVPDGVTPDADFFTFKELKQSLRGAPNDAPFKVSKASQLEFPALMGQSVSYAVLQFAAGGINPPHIHPRSAELLLVVQGWLQVGLVDSNSTLFAQTLQTGDMFVFPKGLVHFQANKDPRYPAVALSAFGSANAGTVPLPKTLFGSGIDEDVLAKSFKTDAQTIDKLVSAAMG</sequence>
<name>A0A6I9R4D8_ELAGV</name>
<keyword evidence="6 14" id="KW-0964">Secreted</keyword>
<gene>
    <name evidence="18" type="primary">LOC105044147</name>
</gene>
<evidence type="ECO:0000256" key="13">
    <source>
        <dbReference type="PIRSR" id="PIRSR601929-2"/>
    </source>
</evidence>
<dbReference type="InterPro" id="IPR001929">
    <property type="entry name" value="Germin"/>
</dbReference>
<keyword evidence="11 12" id="KW-0464">Manganese</keyword>
<evidence type="ECO:0000256" key="11">
    <source>
        <dbReference type="ARBA" id="ARBA00023211"/>
    </source>
</evidence>
<feature type="binding site" evidence="13">
    <location>
        <position position="164"/>
    </location>
    <ligand>
        <name>Mn(2+)</name>
        <dbReference type="ChEBI" id="CHEBI:29035"/>
    </ligand>
</feature>
<evidence type="ECO:0000313" key="18">
    <source>
        <dbReference type="RefSeq" id="XP_010920254.1"/>
    </source>
</evidence>
<dbReference type="OrthoDB" id="1546383at2759"/>
<feature type="binding site" evidence="13">
    <location>
        <position position="210"/>
    </location>
    <ligand>
        <name>Mn(2+)</name>
        <dbReference type="ChEBI" id="CHEBI:29035"/>
    </ligand>
</feature>
<keyword evidence="15" id="KW-0812">Transmembrane</keyword>
<feature type="transmembrane region" description="Helical" evidence="15">
    <location>
        <begin position="40"/>
        <end position="59"/>
    </location>
</feature>
<evidence type="ECO:0000256" key="12">
    <source>
        <dbReference type="PIRSR" id="PIRSR601929-1"/>
    </source>
</evidence>
<dbReference type="GO" id="GO:0030145">
    <property type="term" value="F:manganese ion binding"/>
    <property type="evidence" value="ECO:0007669"/>
    <property type="project" value="UniProtKB-UniRule"/>
</dbReference>
<comment type="similarity">
    <text evidence="3 14">Belongs to the germin family.</text>
</comment>
<comment type="subunit">
    <text evidence="4">Oligomer (believed to be a pentamer but probably hexamer).</text>
</comment>
<dbReference type="GO" id="GO:0048046">
    <property type="term" value="C:apoplast"/>
    <property type="evidence" value="ECO:0007669"/>
    <property type="project" value="UniProtKB-SubCell"/>
</dbReference>
<dbReference type="InterPro" id="IPR019780">
    <property type="entry name" value="Germin_Mn-BS"/>
</dbReference>
<feature type="binding site" evidence="12">
    <location>
        <position position="161"/>
    </location>
    <ligand>
        <name>oxalate</name>
        <dbReference type="ChEBI" id="CHEBI:30623"/>
    </ligand>
</feature>
<dbReference type="Gene3D" id="2.60.120.10">
    <property type="entry name" value="Jelly Rolls"/>
    <property type="match status" value="1"/>
</dbReference>
<evidence type="ECO:0000256" key="1">
    <source>
        <dbReference type="ARBA" id="ARBA00003629"/>
    </source>
</evidence>
<keyword evidence="8" id="KW-0732">Signal</keyword>
<dbReference type="SUPFAM" id="SSF51182">
    <property type="entry name" value="RmlC-like cupins"/>
    <property type="match status" value="1"/>
</dbReference>
<keyword evidence="10" id="KW-0325">Glycoprotein</keyword>
<feature type="transmembrane region" description="Helical" evidence="15">
    <location>
        <begin position="71"/>
        <end position="91"/>
    </location>
</feature>
<dbReference type="InterPro" id="IPR011051">
    <property type="entry name" value="RmlC_Cupin_sf"/>
</dbReference>
<dbReference type="PRINTS" id="PR00325">
    <property type="entry name" value="GERMIN"/>
</dbReference>
<keyword evidence="7 12" id="KW-0479">Metal-binding</keyword>
<feature type="binding site" evidence="12">
    <location>
        <position position="171"/>
    </location>
    <ligand>
        <name>oxalate</name>
        <dbReference type="ChEBI" id="CHEBI:30623"/>
    </ligand>
</feature>
<dbReference type="FunFam" id="2.60.120.10:FF:000098">
    <property type="entry name" value="Germin-like protein 9-3"/>
    <property type="match status" value="1"/>
</dbReference>
<organism evidence="17 18">
    <name type="scientific">Elaeis guineensis var. tenera</name>
    <name type="common">Oil palm</name>
    <dbReference type="NCBI Taxonomy" id="51953"/>
    <lineage>
        <taxon>Eukaryota</taxon>
        <taxon>Viridiplantae</taxon>
        <taxon>Streptophyta</taxon>
        <taxon>Embryophyta</taxon>
        <taxon>Tracheophyta</taxon>
        <taxon>Spermatophyta</taxon>
        <taxon>Magnoliopsida</taxon>
        <taxon>Liliopsida</taxon>
        <taxon>Arecaceae</taxon>
        <taxon>Arecoideae</taxon>
        <taxon>Cocoseae</taxon>
        <taxon>Elaeidinae</taxon>
        <taxon>Elaeis</taxon>
    </lineage>
</organism>
<keyword evidence="5 14" id="KW-0052">Apoplast</keyword>
<dbReference type="SMART" id="SM00835">
    <property type="entry name" value="Cupin_1"/>
    <property type="match status" value="1"/>
</dbReference>
<proteinExistence type="inferred from homology"/>
<dbReference type="InParanoid" id="A0A6I9R4D8"/>
<dbReference type="FunCoup" id="A0A6I9R4D8">
    <property type="interactions" value="20"/>
</dbReference>
<evidence type="ECO:0000256" key="14">
    <source>
        <dbReference type="RuleBase" id="RU366015"/>
    </source>
</evidence>
<evidence type="ECO:0000256" key="7">
    <source>
        <dbReference type="ARBA" id="ARBA00022723"/>
    </source>
</evidence>
<dbReference type="PROSITE" id="PS00725">
    <property type="entry name" value="GERMIN"/>
    <property type="match status" value="1"/>
</dbReference>
<evidence type="ECO:0000256" key="10">
    <source>
        <dbReference type="ARBA" id="ARBA00023180"/>
    </source>
</evidence>
<feature type="domain" description="Cupin type-1" evidence="16">
    <location>
        <begin position="119"/>
        <end position="263"/>
    </location>
</feature>
<keyword evidence="17" id="KW-1185">Reference proteome</keyword>
<evidence type="ECO:0000256" key="2">
    <source>
        <dbReference type="ARBA" id="ARBA00004271"/>
    </source>
</evidence>
<keyword evidence="15" id="KW-1133">Transmembrane helix</keyword>
<keyword evidence="9" id="KW-1015">Disulfide bond</keyword>
<dbReference type="AlphaFoldDB" id="A0A6I9R4D8"/>
<dbReference type="CDD" id="cd02241">
    <property type="entry name" value="cupin_OxOx"/>
    <property type="match status" value="1"/>
</dbReference>
<evidence type="ECO:0000256" key="9">
    <source>
        <dbReference type="ARBA" id="ARBA00023157"/>
    </source>
</evidence>
<dbReference type="KEGG" id="egu:105044147"/>
<feature type="binding site" evidence="12">
    <location>
        <position position="166"/>
    </location>
    <ligand>
        <name>oxalate</name>
        <dbReference type="ChEBI" id="CHEBI:30623"/>
    </ligand>
</feature>
<evidence type="ECO:0000256" key="6">
    <source>
        <dbReference type="ARBA" id="ARBA00022525"/>
    </source>
</evidence>
<dbReference type="RefSeq" id="XP_010920254.1">
    <property type="nucleotide sequence ID" value="XM_010921952.3"/>
</dbReference>
<keyword evidence="15" id="KW-0472">Membrane</keyword>
<evidence type="ECO:0000256" key="8">
    <source>
        <dbReference type="ARBA" id="ARBA00022729"/>
    </source>
</evidence>
<evidence type="ECO:0000256" key="15">
    <source>
        <dbReference type="SAM" id="Phobius"/>
    </source>
</evidence>
<dbReference type="InterPro" id="IPR006045">
    <property type="entry name" value="Cupin_1"/>
</dbReference>
<feature type="binding site" evidence="13">
    <location>
        <position position="166"/>
    </location>
    <ligand>
        <name>Mn(2+)</name>
        <dbReference type="ChEBI" id="CHEBI:29035"/>
    </ligand>
</feature>
<dbReference type="PANTHER" id="PTHR31238">
    <property type="entry name" value="GERMIN-LIKE PROTEIN SUBFAMILY 3 MEMBER 3"/>
    <property type="match status" value="1"/>
</dbReference>
<dbReference type="Pfam" id="PF00190">
    <property type="entry name" value="Cupin_1"/>
    <property type="match status" value="1"/>
</dbReference>
<evidence type="ECO:0000256" key="5">
    <source>
        <dbReference type="ARBA" id="ARBA00022523"/>
    </source>
</evidence>
<dbReference type="Proteomes" id="UP000504607">
    <property type="component" value="Chromosome 4"/>
</dbReference>
<evidence type="ECO:0000259" key="16">
    <source>
        <dbReference type="SMART" id="SM00835"/>
    </source>
</evidence>
<feature type="binding site" evidence="13">
    <location>
        <position position="171"/>
    </location>
    <ligand>
        <name>Mn(2+)</name>
        <dbReference type="ChEBI" id="CHEBI:29035"/>
    </ligand>
</feature>
<comment type="function">
    <text evidence="1">May play a role in plant defense. Probably has no oxalate oxidase activity even if the active site is conserved.</text>
</comment>
<evidence type="ECO:0000256" key="4">
    <source>
        <dbReference type="ARBA" id="ARBA00011268"/>
    </source>
</evidence>
<reference evidence="18" key="1">
    <citation type="submission" date="2025-08" db="UniProtKB">
        <authorList>
            <consortium name="RefSeq"/>
        </authorList>
    </citation>
    <scope>IDENTIFICATION</scope>
</reference>
<evidence type="ECO:0000313" key="17">
    <source>
        <dbReference type="Proteomes" id="UP000504607"/>
    </source>
</evidence>
<accession>A0A6I9R4D8</accession>
<dbReference type="InterPro" id="IPR014710">
    <property type="entry name" value="RmlC-like_jellyroll"/>
</dbReference>
<evidence type="ECO:0000256" key="3">
    <source>
        <dbReference type="ARBA" id="ARBA00007456"/>
    </source>
</evidence>
<comment type="subcellular location">
    <subcellularLocation>
        <location evidence="2 14">Secreted</location>
        <location evidence="2 14">Extracellular space</location>
        <location evidence="2 14">Apoplast</location>
    </subcellularLocation>
</comment>
<protein>
    <recommendedName>
        <fullName evidence="14">Germin-like protein</fullName>
    </recommendedName>
</protein>